<dbReference type="OrthoDB" id="3527137at2759"/>
<accession>A0A371CVN3</accession>
<dbReference type="AlphaFoldDB" id="A0A371CVN3"/>
<keyword evidence="3" id="KW-1185">Reference proteome</keyword>
<protein>
    <recommendedName>
        <fullName evidence="1">DUF7770 domain-containing protein</fullName>
    </recommendedName>
</protein>
<name>A0A371CVN3_9APHY</name>
<evidence type="ECO:0000313" key="2">
    <source>
        <dbReference type="EMBL" id="RDX44339.1"/>
    </source>
</evidence>
<proteinExistence type="predicted"/>
<dbReference type="EMBL" id="KZ857451">
    <property type="protein sequence ID" value="RDX44339.1"/>
    <property type="molecule type" value="Genomic_DNA"/>
</dbReference>
<dbReference type="Pfam" id="PF24968">
    <property type="entry name" value="DUF7770"/>
    <property type="match status" value="1"/>
</dbReference>
<organism evidence="2 3">
    <name type="scientific">Lentinus brumalis</name>
    <dbReference type="NCBI Taxonomy" id="2498619"/>
    <lineage>
        <taxon>Eukaryota</taxon>
        <taxon>Fungi</taxon>
        <taxon>Dikarya</taxon>
        <taxon>Basidiomycota</taxon>
        <taxon>Agaricomycotina</taxon>
        <taxon>Agaricomycetes</taxon>
        <taxon>Polyporales</taxon>
        <taxon>Polyporaceae</taxon>
        <taxon>Lentinus</taxon>
    </lineage>
</organism>
<dbReference type="STRING" id="139420.A0A371CVN3"/>
<feature type="domain" description="DUF7770" evidence="1">
    <location>
        <begin position="20"/>
        <end position="173"/>
    </location>
</feature>
<sequence length="189" mass="21173">MSVYDRLLRPGDKNCVVTTITVTASGTVITSDEPNVFHWRMYLGLSMFPVVSRSKGVLLDMIPTNPPIGTLVVSSKDTASSRAHNKVELSIATVGSPTVAQIVQLFIEKGMHRYNFDDTGSGCLYWTATGIQHLQDARLVESGAVSKLWTFHMDQAARHPGRHPLPVRQGTFYWRVSFFHHWNCVYSCF</sequence>
<evidence type="ECO:0000259" key="1">
    <source>
        <dbReference type="Pfam" id="PF24968"/>
    </source>
</evidence>
<dbReference type="InterPro" id="IPR056672">
    <property type="entry name" value="DUF7770"/>
</dbReference>
<reference evidence="2 3" key="1">
    <citation type="journal article" date="2018" name="Biotechnol. Biofuels">
        <title>Integrative visual omics of the white-rot fungus Polyporus brumalis exposes the biotechnological potential of its oxidative enzymes for delignifying raw plant biomass.</title>
        <authorList>
            <person name="Miyauchi S."/>
            <person name="Rancon A."/>
            <person name="Drula E."/>
            <person name="Hage H."/>
            <person name="Chaduli D."/>
            <person name="Favel A."/>
            <person name="Grisel S."/>
            <person name="Henrissat B."/>
            <person name="Herpoel-Gimbert I."/>
            <person name="Ruiz-Duenas F.J."/>
            <person name="Chevret D."/>
            <person name="Hainaut M."/>
            <person name="Lin J."/>
            <person name="Wang M."/>
            <person name="Pangilinan J."/>
            <person name="Lipzen A."/>
            <person name="Lesage-Meessen L."/>
            <person name="Navarro D."/>
            <person name="Riley R."/>
            <person name="Grigoriev I.V."/>
            <person name="Zhou S."/>
            <person name="Raouche S."/>
            <person name="Rosso M.N."/>
        </authorList>
    </citation>
    <scope>NUCLEOTIDE SEQUENCE [LARGE SCALE GENOMIC DNA]</scope>
    <source>
        <strain evidence="2 3">BRFM 1820</strain>
    </source>
</reference>
<gene>
    <name evidence="2" type="ORF">OH76DRAFT_1359727</name>
</gene>
<dbReference type="Proteomes" id="UP000256964">
    <property type="component" value="Unassembled WGS sequence"/>
</dbReference>
<evidence type="ECO:0000313" key="3">
    <source>
        <dbReference type="Proteomes" id="UP000256964"/>
    </source>
</evidence>